<evidence type="ECO:0000259" key="1">
    <source>
        <dbReference type="Pfam" id="PF05368"/>
    </source>
</evidence>
<dbReference type="SUPFAM" id="SSF51735">
    <property type="entry name" value="NAD(P)-binding Rossmann-fold domains"/>
    <property type="match status" value="1"/>
</dbReference>
<gene>
    <name evidence="2" type="ORF">AB0H04_46275</name>
</gene>
<dbReference type="Proteomes" id="UP001551011">
    <property type="component" value="Unassembled WGS sequence"/>
</dbReference>
<dbReference type="RefSeq" id="WP_158712679.1">
    <property type="nucleotide sequence ID" value="NZ_JBEXDP010000144.1"/>
</dbReference>
<evidence type="ECO:0000313" key="3">
    <source>
        <dbReference type="Proteomes" id="UP001551011"/>
    </source>
</evidence>
<keyword evidence="3" id="KW-1185">Reference proteome</keyword>
<reference evidence="2 3" key="1">
    <citation type="submission" date="2024-06" db="EMBL/GenBank/DDBJ databases">
        <title>The Natural Products Discovery Center: Release of the First 8490 Sequenced Strains for Exploring Actinobacteria Biosynthetic Diversity.</title>
        <authorList>
            <person name="Kalkreuter E."/>
            <person name="Kautsar S.A."/>
            <person name="Yang D."/>
            <person name="Bader C.D."/>
            <person name="Teijaro C.N."/>
            <person name="Fluegel L."/>
            <person name="Davis C.M."/>
            <person name="Simpson J.R."/>
            <person name="Lauterbach L."/>
            <person name="Steele A.D."/>
            <person name="Gui C."/>
            <person name="Meng S."/>
            <person name="Li G."/>
            <person name="Viehrig K."/>
            <person name="Ye F."/>
            <person name="Su P."/>
            <person name="Kiefer A.F."/>
            <person name="Nichols A."/>
            <person name="Cepeda A.J."/>
            <person name="Yan W."/>
            <person name="Fan B."/>
            <person name="Jiang Y."/>
            <person name="Adhikari A."/>
            <person name="Zheng C.-J."/>
            <person name="Schuster L."/>
            <person name="Cowan T.M."/>
            <person name="Smanski M.J."/>
            <person name="Chevrette M.G."/>
            <person name="De Carvalho L.P.S."/>
            <person name="Shen B."/>
        </authorList>
    </citation>
    <scope>NUCLEOTIDE SEQUENCE [LARGE SCALE GENOMIC DNA]</scope>
    <source>
        <strain evidence="2 3">NPDC020594</strain>
    </source>
</reference>
<dbReference type="InterPro" id="IPR036291">
    <property type="entry name" value="NAD(P)-bd_dom_sf"/>
</dbReference>
<organism evidence="2 3">
    <name type="scientific">Streptomyces flaveolus</name>
    <dbReference type="NCBI Taxonomy" id="67297"/>
    <lineage>
        <taxon>Bacteria</taxon>
        <taxon>Bacillati</taxon>
        <taxon>Actinomycetota</taxon>
        <taxon>Actinomycetes</taxon>
        <taxon>Kitasatosporales</taxon>
        <taxon>Streptomycetaceae</taxon>
        <taxon>Streptomyces</taxon>
    </lineage>
</organism>
<feature type="domain" description="NmrA-like" evidence="1">
    <location>
        <begin position="18"/>
        <end position="90"/>
    </location>
</feature>
<accession>A0ABV3AQ76</accession>
<dbReference type="Gene3D" id="3.40.50.720">
    <property type="entry name" value="NAD(P)-binding Rossmann-like Domain"/>
    <property type="match status" value="1"/>
</dbReference>
<evidence type="ECO:0000313" key="2">
    <source>
        <dbReference type="EMBL" id="MEU5714104.1"/>
    </source>
</evidence>
<comment type="caution">
    <text evidence="2">The sequence shown here is derived from an EMBL/GenBank/DDBJ whole genome shotgun (WGS) entry which is preliminary data.</text>
</comment>
<sequence>MASRCRVTARPRRPPAPKVRWGINVAQAAHAAGIEHFVFPSVAGADRHGSETLPRNLISKWHIEQHIAKLHLPATILRPVSFMENSTGGYALQGGVDHCPRTKGSSTVHGRGRRRCRHLPGVLPA</sequence>
<protein>
    <submittedName>
        <fullName evidence="2">NmrA family NAD(P)-binding protein</fullName>
    </submittedName>
</protein>
<dbReference type="EMBL" id="JBFAEG010000074">
    <property type="protein sequence ID" value="MEU5714104.1"/>
    <property type="molecule type" value="Genomic_DNA"/>
</dbReference>
<proteinExistence type="predicted"/>
<dbReference type="InterPro" id="IPR008030">
    <property type="entry name" value="NmrA-like"/>
</dbReference>
<name>A0ABV3AQ76_9ACTN</name>
<dbReference type="Pfam" id="PF05368">
    <property type="entry name" value="NmrA"/>
    <property type="match status" value="1"/>
</dbReference>